<comment type="caution">
    <text evidence="3">The sequence shown here is derived from an EMBL/GenBank/DDBJ whole genome shotgun (WGS) entry which is preliminary data.</text>
</comment>
<sequence length="302" mass="31771">MHAMHCSDTRSRWRRVLGAVGCLLAAAATAATPGPRPRAAPLLLWALTEQGTLLQVAADRPADVRRQVTLRGLPGDEALIGIDYRVARGTLYGVTTAARVVVIDTASGEVRPVGPPQPLALGPGPFGVDFNPAADRIRLVGADGLNARLHPDTGVLVDFDPQADGVQRDPDLRYEDGDARAGQPPRIVAAGYTYNTRDERKTTNYALDAAAGTLVRQGSHEDAVPAVSPNLGRLVTIGPLGLGPLLDASFDISDVGNEALAAVRTADVPYTRLVRIDLATGRATVIDRVGDGQPLRGLAIEP</sequence>
<organism evidence="3 4">
    <name type="scientific">Tepidimonas fonticaldi</name>
    <dbReference type="NCBI Taxonomy" id="1101373"/>
    <lineage>
        <taxon>Bacteria</taxon>
        <taxon>Pseudomonadati</taxon>
        <taxon>Pseudomonadota</taxon>
        <taxon>Betaproteobacteria</taxon>
        <taxon>Burkholderiales</taxon>
        <taxon>Tepidimonas</taxon>
    </lineage>
</organism>
<dbReference type="AlphaFoldDB" id="A0A554XMN7"/>
<evidence type="ECO:0000313" key="3">
    <source>
        <dbReference type="EMBL" id="TSE37095.1"/>
    </source>
</evidence>
<feature type="domain" description="DUF4394" evidence="2">
    <location>
        <begin position="52"/>
        <end position="299"/>
    </location>
</feature>
<keyword evidence="1" id="KW-0732">Signal</keyword>
<reference evidence="3 4" key="1">
    <citation type="submission" date="2019-07" db="EMBL/GenBank/DDBJ databases">
        <title>Tepidimonas fonticaldi AT-A2 draft genome.</title>
        <authorList>
            <person name="Da Costa M.S."/>
            <person name="Froufe H.J.C."/>
            <person name="Egas C."/>
            <person name="Albuquerque L."/>
        </authorList>
    </citation>
    <scope>NUCLEOTIDE SEQUENCE [LARGE SCALE GENOMIC DNA]</scope>
    <source>
        <strain evidence="3 4">AT-A2</strain>
    </source>
</reference>
<feature type="signal peptide" evidence="1">
    <location>
        <begin position="1"/>
        <end position="30"/>
    </location>
</feature>
<dbReference type="InterPro" id="IPR025507">
    <property type="entry name" value="DUF4394"/>
</dbReference>
<dbReference type="RefSeq" id="WP_260682297.1">
    <property type="nucleotide sequence ID" value="NZ_VJOO01000010.1"/>
</dbReference>
<evidence type="ECO:0000313" key="4">
    <source>
        <dbReference type="Proteomes" id="UP000316388"/>
    </source>
</evidence>
<dbReference type="EMBL" id="VJOO01000010">
    <property type="protein sequence ID" value="TSE37095.1"/>
    <property type="molecule type" value="Genomic_DNA"/>
</dbReference>
<dbReference type="Pfam" id="PF14339">
    <property type="entry name" value="DUF4394"/>
    <property type="match status" value="1"/>
</dbReference>
<protein>
    <recommendedName>
        <fullName evidence="2">DUF4394 domain-containing protein</fullName>
    </recommendedName>
</protein>
<dbReference type="Proteomes" id="UP000316388">
    <property type="component" value="Unassembled WGS sequence"/>
</dbReference>
<accession>A0A554XMN7</accession>
<evidence type="ECO:0000256" key="1">
    <source>
        <dbReference type="SAM" id="SignalP"/>
    </source>
</evidence>
<feature type="chain" id="PRO_5021860268" description="DUF4394 domain-containing protein" evidence="1">
    <location>
        <begin position="31"/>
        <end position="302"/>
    </location>
</feature>
<name>A0A554XMN7_9BURK</name>
<proteinExistence type="predicted"/>
<gene>
    <name evidence="3" type="ORF">Tfont_01335</name>
</gene>
<evidence type="ECO:0000259" key="2">
    <source>
        <dbReference type="Pfam" id="PF14339"/>
    </source>
</evidence>